<keyword evidence="9 13" id="KW-0067">ATP-binding</keyword>
<dbReference type="InterPro" id="IPR000095">
    <property type="entry name" value="CRIB_dom"/>
</dbReference>
<dbReference type="GO" id="GO:0106310">
    <property type="term" value="F:protein serine kinase activity"/>
    <property type="evidence" value="ECO:0007669"/>
    <property type="project" value="RHEA"/>
</dbReference>
<comment type="catalytic activity">
    <reaction evidence="12">
        <text>L-seryl-[protein] + ATP = O-phospho-L-seryl-[protein] + ADP + H(+)</text>
        <dbReference type="Rhea" id="RHEA:17989"/>
        <dbReference type="Rhea" id="RHEA-COMP:9863"/>
        <dbReference type="Rhea" id="RHEA-COMP:11604"/>
        <dbReference type="ChEBI" id="CHEBI:15378"/>
        <dbReference type="ChEBI" id="CHEBI:29999"/>
        <dbReference type="ChEBI" id="CHEBI:30616"/>
        <dbReference type="ChEBI" id="CHEBI:83421"/>
        <dbReference type="ChEBI" id="CHEBI:456216"/>
        <dbReference type="EC" id="2.7.11.1"/>
    </reaction>
</comment>
<evidence type="ECO:0000256" key="1">
    <source>
        <dbReference type="ARBA" id="ARBA00001946"/>
    </source>
</evidence>
<dbReference type="PROSITE" id="PS50011">
    <property type="entry name" value="PROTEIN_KINASE_DOM"/>
    <property type="match status" value="1"/>
</dbReference>
<evidence type="ECO:0000256" key="7">
    <source>
        <dbReference type="ARBA" id="ARBA00022741"/>
    </source>
</evidence>
<dbReference type="OrthoDB" id="2914378at2759"/>
<evidence type="ECO:0000256" key="4">
    <source>
        <dbReference type="ARBA" id="ARBA00022527"/>
    </source>
</evidence>
<dbReference type="PROSITE" id="PS50108">
    <property type="entry name" value="CRIB"/>
    <property type="match status" value="1"/>
</dbReference>
<feature type="binding site" evidence="13">
    <location>
        <position position="235"/>
    </location>
    <ligand>
        <name>ATP</name>
        <dbReference type="ChEBI" id="CHEBI:30616"/>
    </ligand>
</feature>
<dbReference type="EC" id="2.7.11.1" evidence="3"/>
<keyword evidence="6" id="KW-0479">Metal-binding</keyword>
<dbReference type="SMART" id="SM00285">
    <property type="entry name" value="PBD"/>
    <property type="match status" value="2"/>
</dbReference>
<dbReference type="Pfam" id="PF00786">
    <property type="entry name" value="PBD"/>
    <property type="match status" value="2"/>
</dbReference>
<dbReference type="InterPro" id="IPR033923">
    <property type="entry name" value="PAK_BD"/>
</dbReference>
<dbReference type="PROSITE" id="PS00107">
    <property type="entry name" value="PROTEIN_KINASE_ATP"/>
    <property type="match status" value="1"/>
</dbReference>
<comment type="similarity">
    <text evidence="2">Belongs to the protein kinase superfamily. STE Ser/Thr protein kinase family. STE20 subfamily.</text>
</comment>
<sequence length="477" mass="52975">MKRWLIRRARFPLSPPPPPPCGHVPDVQKHLHVEWDPASGTFKGMPEEWANLLPEGTAVQTKAAPAVSPKHAKRNSHIAAPVPTVEAKRRFRLWGRNDGKEPEEPSVGSVIGAPFNVQHVTHVKPDSRSSTGFTGLPADWHVVLKASGITKEEVVEHPQAVLDALAFHMDGPQAKAQRPKMPSKEAIAKTVTEAMPLKKDDPMQFYTDMRKLGQGASGTVFVGTDVRTGERCALKFCPVAEMDDLKNEIGMQCLSKHPNIVTLREAFVTKTEVVIAMDFMEGGSLTDTLGTTVDFKEMYIAYVCREILLALAFMHHQFRLHRDIKSDNVLVNLEGKVKLADFGFAAALTAEQDKRASVVGTPYWMAPEIIKGLEYDGKVDVWSMGITALEMAEGEPPLLHEPPLRALLLISINPSPRLKDPNKWSRGFIHFLASSLDVEVEKRYTADQLLQHPFIQTACSEAEFSAHVRKMLAKKKK</sequence>
<evidence type="ECO:0000256" key="12">
    <source>
        <dbReference type="ARBA" id="ARBA00048679"/>
    </source>
</evidence>
<protein>
    <recommendedName>
        <fullName evidence="3">non-specific serine/threonine protein kinase</fullName>
        <ecNumber evidence="3">2.7.11.1</ecNumber>
    </recommendedName>
</protein>
<dbReference type="Pfam" id="PF00069">
    <property type="entry name" value="Pkinase"/>
    <property type="match status" value="1"/>
</dbReference>
<evidence type="ECO:0000256" key="13">
    <source>
        <dbReference type="PROSITE-ProRule" id="PRU10141"/>
    </source>
</evidence>
<dbReference type="OMA" id="YMDFPPL"/>
<evidence type="ECO:0000259" key="14">
    <source>
        <dbReference type="PROSITE" id="PS50011"/>
    </source>
</evidence>
<evidence type="ECO:0000256" key="5">
    <source>
        <dbReference type="ARBA" id="ARBA00022679"/>
    </source>
</evidence>
<keyword evidence="10" id="KW-0460">Magnesium</keyword>
<evidence type="ECO:0000259" key="15">
    <source>
        <dbReference type="PROSITE" id="PS50108"/>
    </source>
</evidence>
<dbReference type="eggNOG" id="KOG0578">
    <property type="taxonomic scope" value="Eukaryota"/>
</dbReference>
<dbReference type="InterPro" id="IPR011009">
    <property type="entry name" value="Kinase-like_dom_sf"/>
</dbReference>
<dbReference type="InterPro" id="IPR036936">
    <property type="entry name" value="CRIB_dom_sf"/>
</dbReference>
<dbReference type="CDD" id="cd01093">
    <property type="entry name" value="CRIB_PAK_like"/>
    <property type="match status" value="1"/>
</dbReference>
<evidence type="ECO:0000313" key="16">
    <source>
        <dbReference type="EMBL" id="CBN76607.1"/>
    </source>
</evidence>
<dbReference type="Gene3D" id="3.90.810.10">
    <property type="entry name" value="CRIB domain"/>
    <property type="match status" value="2"/>
</dbReference>
<accession>D8LB98</accession>
<dbReference type="STRING" id="2880.D8LB98"/>
<evidence type="ECO:0000256" key="9">
    <source>
        <dbReference type="ARBA" id="ARBA00022840"/>
    </source>
</evidence>
<dbReference type="SMART" id="SM00220">
    <property type="entry name" value="S_TKc"/>
    <property type="match status" value="1"/>
</dbReference>
<dbReference type="InterPro" id="IPR017441">
    <property type="entry name" value="Protein_kinase_ATP_BS"/>
</dbReference>
<evidence type="ECO:0000256" key="10">
    <source>
        <dbReference type="ARBA" id="ARBA00022842"/>
    </source>
</evidence>
<keyword evidence="8 16" id="KW-0418">Kinase</keyword>
<comment type="cofactor">
    <cofactor evidence="1">
        <name>Mg(2+)</name>
        <dbReference type="ChEBI" id="CHEBI:18420"/>
    </cofactor>
</comment>
<dbReference type="AlphaFoldDB" id="D8LB98"/>
<reference evidence="16 17" key="1">
    <citation type="journal article" date="2010" name="Nature">
        <title>The Ectocarpus genome and the independent evolution of multicellularity in brown algae.</title>
        <authorList>
            <person name="Cock J.M."/>
            <person name="Sterck L."/>
            <person name="Rouze P."/>
            <person name="Scornet D."/>
            <person name="Allen A.E."/>
            <person name="Amoutzias G."/>
            <person name="Anthouard V."/>
            <person name="Artiguenave F."/>
            <person name="Aury J.M."/>
            <person name="Badger J.H."/>
            <person name="Beszteri B."/>
            <person name="Billiau K."/>
            <person name="Bonnet E."/>
            <person name="Bothwell J.H."/>
            <person name="Bowler C."/>
            <person name="Boyen C."/>
            <person name="Brownlee C."/>
            <person name="Carrano C.J."/>
            <person name="Charrier B."/>
            <person name="Cho G.Y."/>
            <person name="Coelho S.M."/>
            <person name="Collen J."/>
            <person name="Corre E."/>
            <person name="Da Silva C."/>
            <person name="Delage L."/>
            <person name="Delaroque N."/>
            <person name="Dittami S.M."/>
            <person name="Doulbeau S."/>
            <person name="Elias M."/>
            <person name="Farnham G."/>
            <person name="Gachon C.M."/>
            <person name="Gschloessl B."/>
            <person name="Heesch S."/>
            <person name="Jabbari K."/>
            <person name="Jubin C."/>
            <person name="Kawai H."/>
            <person name="Kimura K."/>
            <person name="Kloareg B."/>
            <person name="Kupper F.C."/>
            <person name="Lang D."/>
            <person name="Le Bail A."/>
            <person name="Leblanc C."/>
            <person name="Lerouge P."/>
            <person name="Lohr M."/>
            <person name="Lopez P.J."/>
            <person name="Martens C."/>
            <person name="Maumus F."/>
            <person name="Michel G."/>
            <person name="Miranda-Saavedra D."/>
            <person name="Morales J."/>
            <person name="Moreau H."/>
            <person name="Motomura T."/>
            <person name="Nagasato C."/>
            <person name="Napoli C.A."/>
            <person name="Nelson D.R."/>
            <person name="Nyvall-Collen P."/>
            <person name="Peters A.F."/>
            <person name="Pommier C."/>
            <person name="Potin P."/>
            <person name="Poulain J."/>
            <person name="Quesneville H."/>
            <person name="Read B."/>
            <person name="Rensing S.A."/>
            <person name="Ritter A."/>
            <person name="Rousvoal S."/>
            <person name="Samanta M."/>
            <person name="Samson G."/>
            <person name="Schroeder D.C."/>
            <person name="Segurens B."/>
            <person name="Strittmatter M."/>
            <person name="Tonon T."/>
            <person name="Tregear J.W."/>
            <person name="Valentin K."/>
            <person name="von Dassow P."/>
            <person name="Yamagishi T."/>
            <person name="Van de Peer Y."/>
            <person name="Wincker P."/>
        </authorList>
    </citation>
    <scope>NUCLEOTIDE SEQUENCE [LARGE SCALE GENOMIC DNA]</scope>
    <source>
        <strain evidence="17">Ec32 / CCAP1310/4</strain>
    </source>
</reference>
<evidence type="ECO:0000256" key="8">
    <source>
        <dbReference type="ARBA" id="ARBA00022777"/>
    </source>
</evidence>
<evidence type="ECO:0000256" key="2">
    <source>
        <dbReference type="ARBA" id="ARBA00008874"/>
    </source>
</evidence>
<feature type="domain" description="CRIB" evidence="15">
    <location>
        <begin position="111"/>
        <end position="124"/>
    </location>
</feature>
<dbReference type="SUPFAM" id="SSF56112">
    <property type="entry name" value="Protein kinase-like (PK-like)"/>
    <property type="match status" value="1"/>
</dbReference>
<dbReference type="Proteomes" id="UP000002630">
    <property type="component" value="Linkage Group LG01"/>
</dbReference>
<dbReference type="GO" id="GO:0004674">
    <property type="term" value="F:protein serine/threonine kinase activity"/>
    <property type="evidence" value="ECO:0007669"/>
    <property type="project" value="UniProtKB-KW"/>
</dbReference>
<dbReference type="InterPro" id="IPR051931">
    <property type="entry name" value="PAK3-like"/>
</dbReference>
<keyword evidence="17" id="KW-1185">Reference proteome</keyword>
<dbReference type="GO" id="GO:0046872">
    <property type="term" value="F:metal ion binding"/>
    <property type="evidence" value="ECO:0007669"/>
    <property type="project" value="UniProtKB-KW"/>
</dbReference>
<dbReference type="Gene3D" id="1.10.510.10">
    <property type="entry name" value="Transferase(Phosphotransferase) domain 1"/>
    <property type="match status" value="1"/>
</dbReference>
<evidence type="ECO:0000313" key="17">
    <source>
        <dbReference type="Proteomes" id="UP000002630"/>
    </source>
</evidence>
<evidence type="ECO:0000256" key="3">
    <source>
        <dbReference type="ARBA" id="ARBA00012513"/>
    </source>
</evidence>
<keyword evidence="4" id="KW-0723">Serine/threonine-protein kinase</keyword>
<dbReference type="PANTHER" id="PTHR45832">
    <property type="entry name" value="SERINE/THREONINE-PROTEIN KINASE SAMKA-RELATED-RELATED"/>
    <property type="match status" value="1"/>
</dbReference>
<evidence type="ECO:0000256" key="6">
    <source>
        <dbReference type="ARBA" id="ARBA00022723"/>
    </source>
</evidence>
<dbReference type="FunFam" id="1.10.510.10:FF:000768">
    <property type="entry name" value="Non-specific serine/threonine protein kinase"/>
    <property type="match status" value="1"/>
</dbReference>
<dbReference type="EMBL" id="FN647682">
    <property type="protein sequence ID" value="CBN76607.1"/>
    <property type="molecule type" value="Genomic_DNA"/>
</dbReference>
<keyword evidence="7 13" id="KW-0547">Nucleotide-binding</keyword>
<dbReference type="InterPro" id="IPR000719">
    <property type="entry name" value="Prot_kinase_dom"/>
</dbReference>
<organism evidence="16 17">
    <name type="scientific">Ectocarpus siliculosus</name>
    <name type="common">Brown alga</name>
    <name type="synonym">Conferva siliculosa</name>
    <dbReference type="NCBI Taxonomy" id="2880"/>
    <lineage>
        <taxon>Eukaryota</taxon>
        <taxon>Sar</taxon>
        <taxon>Stramenopiles</taxon>
        <taxon>Ochrophyta</taxon>
        <taxon>PX clade</taxon>
        <taxon>Phaeophyceae</taxon>
        <taxon>Ectocarpales</taxon>
        <taxon>Ectocarpaceae</taxon>
        <taxon>Ectocarpus</taxon>
    </lineage>
</organism>
<keyword evidence="5" id="KW-0808">Transferase</keyword>
<proteinExistence type="inferred from homology"/>
<feature type="domain" description="Protein kinase" evidence="14">
    <location>
        <begin position="206"/>
        <end position="455"/>
    </location>
</feature>
<name>D8LB98_ECTSI</name>
<dbReference type="EMBL" id="FN649726">
    <property type="protein sequence ID" value="CBN76607.1"/>
    <property type="molecule type" value="Genomic_DNA"/>
</dbReference>
<dbReference type="PANTHER" id="PTHR45832:SF22">
    <property type="entry name" value="SERINE_THREONINE-PROTEIN KINASE SAMKA-RELATED"/>
    <property type="match status" value="1"/>
</dbReference>
<dbReference type="GO" id="GO:0005524">
    <property type="term" value="F:ATP binding"/>
    <property type="evidence" value="ECO:0007669"/>
    <property type="project" value="UniProtKB-UniRule"/>
</dbReference>
<dbReference type="InParanoid" id="D8LB98"/>
<evidence type="ECO:0000256" key="11">
    <source>
        <dbReference type="ARBA" id="ARBA00047899"/>
    </source>
</evidence>
<gene>
    <name evidence="16" type="ORF">Esi_0000_0326</name>
</gene>
<comment type="catalytic activity">
    <reaction evidence="11">
        <text>L-threonyl-[protein] + ATP = O-phospho-L-threonyl-[protein] + ADP + H(+)</text>
        <dbReference type="Rhea" id="RHEA:46608"/>
        <dbReference type="Rhea" id="RHEA-COMP:11060"/>
        <dbReference type="Rhea" id="RHEA-COMP:11605"/>
        <dbReference type="ChEBI" id="CHEBI:15378"/>
        <dbReference type="ChEBI" id="CHEBI:30013"/>
        <dbReference type="ChEBI" id="CHEBI:30616"/>
        <dbReference type="ChEBI" id="CHEBI:61977"/>
        <dbReference type="ChEBI" id="CHEBI:456216"/>
        <dbReference type="EC" id="2.7.11.1"/>
    </reaction>
</comment>